<feature type="region of interest" description="Disordered" evidence="9">
    <location>
        <begin position="26"/>
        <end position="51"/>
    </location>
</feature>
<keyword evidence="11" id="KW-1185">Reference proteome</keyword>
<dbReference type="InterPro" id="IPR021825">
    <property type="entry name" value="RETICULATA-related"/>
</dbReference>
<evidence type="ECO:0000256" key="5">
    <source>
        <dbReference type="ARBA" id="ARBA00022692"/>
    </source>
</evidence>
<evidence type="ECO:0000256" key="4">
    <source>
        <dbReference type="ARBA" id="ARBA00022640"/>
    </source>
</evidence>
<dbReference type="GO" id="GO:0009706">
    <property type="term" value="C:chloroplast inner membrane"/>
    <property type="evidence" value="ECO:0007669"/>
    <property type="project" value="TreeGrafter"/>
</dbReference>
<keyword evidence="6" id="KW-0809">Transit peptide</keyword>
<dbReference type="Pfam" id="PF11891">
    <property type="entry name" value="RETICULATA-like"/>
    <property type="match status" value="1"/>
</dbReference>
<protein>
    <submittedName>
        <fullName evidence="10">Uncharacterized protein</fullName>
    </submittedName>
</protein>
<comment type="caution">
    <text evidence="10">The sequence shown here is derived from an EMBL/GenBank/DDBJ whole genome shotgun (WGS) entry which is preliminary data.</text>
</comment>
<dbReference type="EMBL" id="BJWL01000010">
    <property type="protein sequence ID" value="GFY94734.1"/>
    <property type="molecule type" value="Genomic_DNA"/>
</dbReference>
<sequence length="265" mass="29112">MINVVRLAVNFVGVYEGRTGTVTLEKPKSNLSQKQRTKESIPEIDPGGGDGGIGKGINFGGGGGGGADNEYDDNYVDDFDDGDEGDEGGLFMRQVVILENDCGSFIFVPALLRAGCHHRLLCLVGVEKSQGEEWDLALINILTLTACNAIVVWSLAPCRSYGNTFQFDLQNTVQKLPNNIFEKSYPLREFDLQKRIQSFVYKAAELCMVGCIAGAFQVRRDIKVGLVRLGVEVDPQAHSDHMLKACHRQSKPATQPSFKFSDFEN</sequence>
<evidence type="ECO:0000256" key="6">
    <source>
        <dbReference type="ARBA" id="ARBA00022946"/>
    </source>
</evidence>
<gene>
    <name evidence="10" type="ORF">Acr_10g0001190</name>
</gene>
<evidence type="ECO:0000256" key="3">
    <source>
        <dbReference type="ARBA" id="ARBA00022528"/>
    </source>
</evidence>
<name>A0A7J0F7R1_9ERIC</name>
<keyword evidence="7" id="KW-1133">Transmembrane helix</keyword>
<reference evidence="10 11" key="1">
    <citation type="submission" date="2019-07" db="EMBL/GenBank/DDBJ databases">
        <title>De Novo Assembly of kiwifruit Actinidia rufa.</title>
        <authorList>
            <person name="Sugita-Konishi S."/>
            <person name="Sato K."/>
            <person name="Mori E."/>
            <person name="Abe Y."/>
            <person name="Kisaki G."/>
            <person name="Hamano K."/>
            <person name="Suezawa K."/>
            <person name="Otani M."/>
            <person name="Fukuda T."/>
            <person name="Manabe T."/>
            <person name="Gomi K."/>
            <person name="Tabuchi M."/>
            <person name="Akimitsu K."/>
            <person name="Kataoka I."/>
        </authorList>
    </citation>
    <scope>NUCLEOTIDE SEQUENCE [LARGE SCALE GENOMIC DNA]</scope>
    <source>
        <strain evidence="11">cv. Fuchu</strain>
    </source>
</reference>
<dbReference type="OrthoDB" id="513951at2759"/>
<evidence type="ECO:0000256" key="2">
    <source>
        <dbReference type="ARBA" id="ARBA00010793"/>
    </source>
</evidence>
<dbReference type="GO" id="GO:0099402">
    <property type="term" value="P:plant organ development"/>
    <property type="evidence" value="ECO:0007669"/>
    <property type="project" value="TreeGrafter"/>
</dbReference>
<keyword evidence="3" id="KW-0150">Chloroplast</keyword>
<keyword evidence="4" id="KW-0934">Plastid</keyword>
<dbReference type="AlphaFoldDB" id="A0A7J0F7R1"/>
<evidence type="ECO:0000256" key="7">
    <source>
        <dbReference type="ARBA" id="ARBA00022989"/>
    </source>
</evidence>
<organism evidence="10 11">
    <name type="scientific">Actinidia rufa</name>
    <dbReference type="NCBI Taxonomy" id="165716"/>
    <lineage>
        <taxon>Eukaryota</taxon>
        <taxon>Viridiplantae</taxon>
        <taxon>Streptophyta</taxon>
        <taxon>Embryophyta</taxon>
        <taxon>Tracheophyta</taxon>
        <taxon>Spermatophyta</taxon>
        <taxon>Magnoliopsida</taxon>
        <taxon>eudicotyledons</taxon>
        <taxon>Gunneridae</taxon>
        <taxon>Pentapetalae</taxon>
        <taxon>asterids</taxon>
        <taxon>Ericales</taxon>
        <taxon>Actinidiaceae</taxon>
        <taxon>Actinidia</taxon>
    </lineage>
</organism>
<evidence type="ECO:0000313" key="11">
    <source>
        <dbReference type="Proteomes" id="UP000585474"/>
    </source>
</evidence>
<dbReference type="PANTHER" id="PTHR31038:SF2">
    <property type="entry name" value="PROTEIN RETICULATA-RELATED 1, CHLOROPLASTIC"/>
    <property type="match status" value="1"/>
</dbReference>
<keyword evidence="8" id="KW-0472">Membrane</keyword>
<evidence type="ECO:0000256" key="9">
    <source>
        <dbReference type="SAM" id="MobiDB-lite"/>
    </source>
</evidence>
<evidence type="ECO:0000313" key="10">
    <source>
        <dbReference type="EMBL" id="GFY94734.1"/>
    </source>
</evidence>
<keyword evidence="5" id="KW-0812">Transmembrane</keyword>
<evidence type="ECO:0000256" key="1">
    <source>
        <dbReference type="ARBA" id="ARBA00004508"/>
    </source>
</evidence>
<comment type="subcellular location">
    <subcellularLocation>
        <location evidence="1">Plastid</location>
        <location evidence="1">Chloroplast membrane</location>
        <topology evidence="1">Multi-pass membrane protein</topology>
    </subcellularLocation>
</comment>
<dbReference type="Proteomes" id="UP000585474">
    <property type="component" value="Unassembled WGS sequence"/>
</dbReference>
<dbReference type="PANTHER" id="PTHR31038">
    <property type="entry name" value="EXPRESSED PROTEIN-RELATED"/>
    <property type="match status" value="1"/>
</dbReference>
<evidence type="ECO:0000256" key="8">
    <source>
        <dbReference type="ARBA" id="ARBA00023136"/>
    </source>
</evidence>
<accession>A0A7J0F7R1</accession>
<proteinExistence type="inferred from homology"/>
<comment type="similarity">
    <text evidence="2">Belongs to the RETICULATA family.</text>
</comment>